<dbReference type="InterPro" id="IPR017459">
    <property type="entry name" value="Glycosyl_Trfase_fam3_N_dom"/>
</dbReference>
<name>A0A3B1AAI1_9ZZZZ</name>
<dbReference type="FunFam" id="1.20.970.10:FF:000006">
    <property type="entry name" value="Anthranilate phosphoribosyltransferase"/>
    <property type="match status" value="1"/>
</dbReference>
<dbReference type="Pfam" id="PF00591">
    <property type="entry name" value="Glycos_transf_3"/>
    <property type="match status" value="1"/>
</dbReference>
<feature type="domain" description="Glycosyl transferase family 3 N-terminal" evidence="12">
    <location>
        <begin position="4"/>
        <end position="66"/>
    </location>
</feature>
<keyword evidence="8" id="KW-0822">Tryptophan biosynthesis</keyword>
<dbReference type="SUPFAM" id="SSF52418">
    <property type="entry name" value="Nucleoside phosphorylase/phosphoribosyltransferase catalytic domain"/>
    <property type="match status" value="1"/>
</dbReference>
<protein>
    <recommendedName>
        <fullName evidence="3">anthranilate phosphoribosyltransferase</fullName>
        <ecNumber evidence="3">2.4.2.18</ecNumber>
    </recommendedName>
</protein>
<dbReference type="AlphaFoldDB" id="A0A3B1AAI1"/>
<evidence type="ECO:0000256" key="5">
    <source>
        <dbReference type="ARBA" id="ARBA00022676"/>
    </source>
</evidence>
<evidence type="ECO:0000256" key="3">
    <source>
        <dbReference type="ARBA" id="ARBA00011948"/>
    </source>
</evidence>
<dbReference type="Gene3D" id="1.20.970.10">
    <property type="entry name" value="Transferase, Pyrimidine Nucleoside Phosphorylase, Chain C"/>
    <property type="match status" value="1"/>
</dbReference>
<dbReference type="NCBIfam" id="TIGR01245">
    <property type="entry name" value="trpD"/>
    <property type="match status" value="1"/>
</dbReference>
<sequence>MKMQQAIQAVIDRHDLTREEMIATMRLIMTGEATPAQIGGFLVGLRIKGETVDEITAAASVMRELATPVAIAGDHLVDTCGTGGDGAKTFNISTASAFVVAAAGGQVAKHGNRSISSNTGSADVLEAAGVKLDITPEQVAQCVNELGVGFMFAPAHHGAMKHAIGPRREMAVRTLFNVLGPLTNPAAAPNQVLGVFAEPWVESLAQVLKQLGSQHVLVVHAVDGLDEISIETPTRVAELKEGEINCYTIQPEDFGIARGKVSDLAVDHADESLEVIKDVLDNRAGPARDIVVLNAGAAIYAANLVDSLAAGVEKAAEVIASGKARTKLDALVSLTNSF</sequence>
<evidence type="ECO:0000259" key="12">
    <source>
        <dbReference type="Pfam" id="PF02885"/>
    </source>
</evidence>
<keyword evidence="6 13" id="KW-0808">Transferase</keyword>
<dbReference type="GO" id="GO:0000162">
    <property type="term" value="P:L-tryptophan biosynthetic process"/>
    <property type="evidence" value="ECO:0007669"/>
    <property type="project" value="UniProtKB-KW"/>
</dbReference>
<evidence type="ECO:0000256" key="2">
    <source>
        <dbReference type="ARBA" id="ARBA00011738"/>
    </source>
</evidence>
<dbReference type="EMBL" id="UOFP01000294">
    <property type="protein sequence ID" value="VAW89826.1"/>
    <property type="molecule type" value="Genomic_DNA"/>
</dbReference>
<evidence type="ECO:0000256" key="8">
    <source>
        <dbReference type="ARBA" id="ARBA00022822"/>
    </source>
</evidence>
<dbReference type="InterPro" id="IPR000312">
    <property type="entry name" value="Glycosyl_Trfase_fam3"/>
</dbReference>
<evidence type="ECO:0000256" key="6">
    <source>
        <dbReference type="ARBA" id="ARBA00022679"/>
    </source>
</evidence>
<evidence type="ECO:0000256" key="4">
    <source>
        <dbReference type="ARBA" id="ARBA00022605"/>
    </source>
</evidence>
<evidence type="ECO:0000256" key="10">
    <source>
        <dbReference type="ARBA" id="ARBA00023141"/>
    </source>
</evidence>
<dbReference type="Gene3D" id="3.40.1030.10">
    <property type="entry name" value="Nucleoside phosphorylase/phosphoribosyltransferase catalytic domain"/>
    <property type="match status" value="1"/>
</dbReference>
<evidence type="ECO:0000313" key="13">
    <source>
        <dbReference type="EMBL" id="VAW89826.1"/>
    </source>
</evidence>
<evidence type="ECO:0000256" key="1">
    <source>
        <dbReference type="ARBA" id="ARBA00004907"/>
    </source>
</evidence>
<comment type="subunit">
    <text evidence="2">Homodimer.</text>
</comment>
<keyword evidence="9" id="KW-0460">Magnesium</keyword>
<dbReference type="PANTHER" id="PTHR43285">
    <property type="entry name" value="ANTHRANILATE PHOSPHORIBOSYLTRANSFERASE"/>
    <property type="match status" value="1"/>
</dbReference>
<comment type="pathway">
    <text evidence="1">Amino-acid biosynthesis; L-tryptophan biosynthesis; L-tryptophan from chorismate: step 2/5.</text>
</comment>
<evidence type="ECO:0000256" key="7">
    <source>
        <dbReference type="ARBA" id="ARBA00022723"/>
    </source>
</evidence>
<accession>A0A3B1AAI1</accession>
<feature type="domain" description="Glycosyl transferase family 3" evidence="11">
    <location>
        <begin position="74"/>
        <end position="324"/>
    </location>
</feature>
<dbReference type="InterPro" id="IPR035902">
    <property type="entry name" value="Nuc_phospho_transferase"/>
</dbReference>
<dbReference type="GO" id="GO:0004048">
    <property type="term" value="F:anthranilate phosphoribosyltransferase activity"/>
    <property type="evidence" value="ECO:0007669"/>
    <property type="project" value="UniProtKB-EC"/>
</dbReference>
<dbReference type="InterPro" id="IPR036320">
    <property type="entry name" value="Glycosyl_Trfase_fam3_N_dom_sf"/>
</dbReference>
<evidence type="ECO:0000259" key="11">
    <source>
        <dbReference type="Pfam" id="PF00591"/>
    </source>
</evidence>
<dbReference type="InterPro" id="IPR005940">
    <property type="entry name" value="Anthranilate_Pribosyl_Tfrase"/>
</dbReference>
<proteinExistence type="inferred from homology"/>
<dbReference type="Pfam" id="PF02885">
    <property type="entry name" value="Glycos_trans_3N"/>
    <property type="match status" value="1"/>
</dbReference>
<dbReference type="FunFam" id="3.40.1030.10:FF:000002">
    <property type="entry name" value="Anthranilate phosphoribosyltransferase"/>
    <property type="match status" value="1"/>
</dbReference>
<dbReference type="GO" id="GO:0005829">
    <property type="term" value="C:cytosol"/>
    <property type="evidence" value="ECO:0007669"/>
    <property type="project" value="TreeGrafter"/>
</dbReference>
<keyword evidence="4" id="KW-0028">Amino-acid biosynthesis</keyword>
<gene>
    <name evidence="13" type="ORF">MNBD_GAMMA18-35</name>
</gene>
<keyword evidence="5 13" id="KW-0328">Glycosyltransferase</keyword>
<keyword evidence="7" id="KW-0479">Metal-binding</keyword>
<evidence type="ECO:0000256" key="9">
    <source>
        <dbReference type="ARBA" id="ARBA00022842"/>
    </source>
</evidence>
<organism evidence="13">
    <name type="scientific">hydrothermal vent metagenome</name>
    <dbReference type="NCBI Taxonomy" id="652676"/>
    <lineage>
        <taxon>unclassified sequences</taxon>
        <taxon>metagenomes</taxon>
        <taxon>ecological metagenomes</taxon>
    </lineage>
</organism>
<dbReference type="SUPFAM" id="SSF47648">
    <property type="entry name" value="Nucleoside phosphorylase/phosphoribosyltransferase N-terminal domain"/>
    <property type="match status" value="1"/>
</dbReference>
<dbReference type="EC" id="2.4.2.18" evidence="3"/>
<reference evidence="13" key="1">
    <citation type="submission" date="2018-06" db="EMBL/GenBank/DDBJ databases">
        <authorList>
            <person name="Zhirakovskaya E."/>
        </authorList>
    </citation>
    <scope>NUCLEOTIDE SEQUENCE</scope>
</reference>
<dbReference type="HAMAP" id="MF_00211">
    <property type="entry name" value="TrpD"/>
    <property type="match status" value="1"/>
</dbReference>
<keyword evidence="10" id="KW-0057">Aromatic amino acid biosynthesis</keyword>
<dbReference type="PANTHER" id="PTHR43285:SF2">
    <property type="entry name" value="ANTHRANILATE PHOSPHORIBOSYLTRANSFERASE"/>
    <property type="match status" value="1"/>
</dbReference>
<dbReference type="GO" id="GO:0046872">
    <property type="term" value="F:metal ion binding"/>
    <property type="evidence" value="ECO:0007669"/>
    <property type="project" value="UniProtKB-KW"/>
</dbReference>